<dbReference type="PANTHER" id="PTHR45713">
    <property type="entry name" value="FTP DOMAIN-CONTAINING PROTEIN"/>
    <property type="match status" value="1"/>
</dbReference>
<evidence type="ECO:0000256" key="1">
    <source>
        <dbReference type="SAM" id="Phobius"/>
    </source>
</evidence>
<dbReference type="Pfam" id="PF22633">
    <property type="entry name" value="F5_F8_type_C_2"/>
    <property type="match status" value="1"/>
</dbReference>
<protein>
    <submittedName>
        <fullName evidence="3">Uncharacterized protein LOC111117400 isoform X4</fullName>
    </submittedName>
</protein>
<organism evidence="2 3">
    <name type="scientific">Crassostrea virginica</name>
    <name type="common">Eastern oyster</name>
    <dbReference type="NCBI Taxonomy" id="6565"/>
    <lineage>
        <taxon>Eukaryota</taxon>
        <taxon>Metazoa</taxon>
        <taxon>Spiralia</taxon>
        <taxon>Lophotrochozoa</taxon>
        <taxon>Mollusca</taxon>
        <taxon>Bivalvia</taxon>
        <taxon>Autobranchia</taxon>
        <taxon>Pteriomorphia</taxon>
        <taxon>Ostreida</taxon>
        <taxon>Ostreoidea</taxon>
        <taxon>Ostreidae</taxon>
        <taxon>Crassostrea</taxon>
    </lineage>
</organism>
<keyword evidence="2" id="KW-1185">Reference proteome</keyword>
<dbReference type="InterPro" id="IPR051941">
    <property type="entry name" value="BG_Antigen-Binding_Lectin"/>
</dbReference>
<dbReference type="AlphaFoldDB" id="A0A8B8CC18"/>
<evidence type="ECO:0000313" key="3">
    <source>
        <dbReference type="RefSeq" id="XP_022312221.1"/>
    </source>
</evidence>
<gene>
    <name evidence="3" type="primary">LOC111117400</name>
</gene>
<dbReference type="Gene3D" id="2.60.120.260">
    <property type="entry name" value="Galactose-binding domain-like"/>
    <property type="match status" value="1"/>
</dbReference>
<dbReference type="GeneID" id="111117400"/>
<reference evidence="3" key="1">
    <citation type="submission" date="2025-08" db="UniProtKB">
        <authorList>
            <consortium name="RefSeq"/>
        </authorList>
    </citation>
    <scope>IDENTIFICATION</scope>
    <source>
        <tissue evidence="3">Whole sample</tissue>
    </source>
</reference>
<keyword evidence="1" id="KW-0472">Membrane</keyword>
<keyword evidence="1" id="KW-1133">Transmembrane helix</keyword>
<dbReference type="Proteomes" id="UP000694844">
    <property type="component" value="Chromosome 10"/>
</dbReference>
<feature type="transmembrane region" description="Helical" evidence="1">
    <location>
        <begin position="250"/>
        <end position="273"/>
    </location>
</feature>
<name>A0A8B8CC18_CRAVI</name>
<dbReference type="PANTHER" id="PTHR45713:SF6">
    <property type="entry name" value="F5_8 TYPE C DOMAIN-CONTAINING PROTEIN"/>
    <property type="match status" value="1"/>
</dbReference>
<dbReference type="InterPro" id="IPR008979">
    <property type="entry name" value="Galactose-bd-like_sf"/>
</dbReference>
<dbReference type="SUPFAM" id="SSF49785">
    <property type="entry name" value="Galactose-binding domain-like"/>
    <property type="match status" value="1"/>
</dbReference>
<evidence type="ECO:0000313" key="2">
    <source>
        <dbReference type="Proteomes" id="UP000694844"/>
    </source>
</evidence>
<proteinExistence type="predicted"/>
<keyword evidence="1" id="KW-0812">Transmembrane</keyword>
<dbReference type="OrthoDB" id="192253at2759"/>
<dbReference type="RefSeq" id="XP_022312221.1">
    <property type="nucleotide sequence ID" value="XM_022456513.1"/>
</dbReference>
<accession>A0A8B8CC18</accession>
<sequence length="330" mass="37565">MGLKADHVQAMWRILILEVYLHIQCLNALENLALGKPVWEGQPWEGLEDWRGDKAVDGLYDDRSAAGGQCVISENGRRTATWRVDLGSVVSISHIDIYFRTDNHPRPTAYTSRMAGFFLYVSNTTSKEDGHLCFHEIQRVKGTPSEDQRINCSVHGRYVIYYNERLPNVSYPSYYSSFAHYELCELEVYECPPGFYGNDCLYNCSQNCNVTRRCDRFTGKCEGGCKPGWTGATCYQKQTQAPLSCDNNNFSVLSIVVSVVIVLAGSVMNYVFWKKRNAAQTSQKRHTEEFVTENVTLRQTTNPEDNSAQYTELQEVGKPNTYEDLHTYSN</sequence>